<evidence type="ECO:0000313" key="2">
    <source>
        <dbReference type="Proteomes" id="UP000287033"/>
    </source>
</evidence>
<evidence type="ECO:0000313" key="1">
    <source>
        <dbReference type="EMBL" id="GCC36393.1"/>
    </source>
</evidence>
<name>A0A401T162_CHIPU</name>
<sequence>MLTLLPAVPCRTLLVSARPLSVRRSLSGGGGGWSEEGTTNQRPLVYCLHSWLRQHRARGEMEVPSLRVRGKANPPLPAQCWACVNLDACSTCVEHACARPALLLGLANPTLSTVYTS</sequence>
<keyword evidence="2" id="KW-1185">Reference proteome</keyword>
<dbReference type="AlphaFoldDB" id="A0A401T162"/>
<comment type="caution">
    <text evidence="1">The sequence shown here is derived from an EMBL/GenBank/DDBJ whole genome shotgun (WGS) entry which is preliminary data.</text>
</comment>
<dbReference type="EMBL" id="BEZZ01000823">
    <property type="protein sequence ID" value="GCC36393.1"/>
    <property type="molecule type" value="Genomic_DNA"/>
</dbReference>
<gene>
    <name evidence="1" type="ORF">chiPu_0014887</name>
</gene>
<reference evidence="1 2" key="1">
    <citation type="journal article" date="2018" name="Nat. Ecol. Evol.">
        <title>Shark genomes provide insights into elasmobranch evolution and the origin of vertebrates.</title>
        <authorList>
            <person name="Hara Y"/>
            <person name="Yamaguchi K"/>
            <person name="Onimaru K"/>
            <person name="Kadota M"/>
            <person name="Koyanagi M"/>
            <person name="Keeley SD"/>
            <person name="Tatsumi K"/>
            <person name="Tanaka K"/>
            <person name="Motone F"/>
            <person name="Kageyama Y"/>
            <person name="Nozu R"/>
            <person name="Adachi N"/>
            <person name="Nishimura O"/>
            <person name="Nakagawa R"/>
            <person name="Tanegashima C"/>
            <person name="Kiyatake I"/>
            <person name="Matsumoto R"/>
            <person name="Murakumo K"/>
            <person name="Nishida K"/>
            <person name="Terakita A"/>
            <person name="Kuratani S"/>
            <person name="Sato K"/>
            <person name="Hyodo S Kuraku.S."/>
        </authorList>
    </citation>
    <scope>NUCLEOTIDE SEQUENCE [LARGE SCALE GENOMIC DNA]</scope>
</reference>
<protein>
    <submittedName>
        <fullName evidence="1">Uncharacterized protein</fullName>
    </submittedName>
</protein>
<accession>A0A401T162</accession>
<organism evidence="1 2">
    <name type="scientific">Chiloscyllium punctatum</name>
    <name type="common">Brownbanded bambooshark</name>
    <name type="synonym">Hemiscyllium punctatum</name>
    <dbReference type="NCBI Taxonomy" id="137246"/>
    <lineage>
        <taxon>Eukaryota</taxon>
        <taxon>Metazoa</taxon>
        <taxon>Chordata</taxon>
        <taxon>Craniata</taxon>
        <taxon>Vertebrata</taxon>
        <taxon>Chondrichthyes</taxon>
        <taxon>Elasmobranchii</taxon>
        <taxon>Galeomorphii</taxon>
        <taxon>Galeoidea</taxon>
        <taxon>Orectolobiformes</taxon>
        <taxon>Hemiscylliidae</taxon>
        <taxon>Chiloscyllium</taxon>
    </lineage>
</organism>
<proteinExistence type="predicted"/>
<dbReference type="Proteomes" id="UP000287033">
    <property type="component" value="Unassembled WGS sequence"/>
</dbReference>